<name>A0ACC2E4U6_DIPCM</name>
<dbReference type="EMBL" id="CM055094">
    <property type="protein sequence ID" value="KAJ7561385.1"/>
    <property type="molecule type" value="Genomic_DNA"/>
</dbReference>
<organism evidence="1 2">
    <name type="scientific">Diphasiastrum complanatum</name>
    <name type="common">Issler's clubmoss</name>
    <name type="synonym">Lycopodium complanatum</name>
    <dbReference type="NCBI Taxonomy" id="34168"/>
    <lineage>
        <taxon>Eukaryota</taxon>
        <taxon>Viridiplantae</taxon>
        <taxon>Streptophyta</taxon>
        <taxon>Embryophyta</taxon>
        <taxon>Tracheophyta</taxon>
        <taxon>Lycopodiopsida</taxon>
        <taxon>Lycopodiales</taxon>
        <taxon>Lycopodiaceae</taxon>
        <taxon>Lycopodioideae</taxon>
        <taxon>Diphasiastrum</taxon>
    </lineage>
</organism>
<evidence type="ECO:0000313" key="1">
    <source>
        <dbReference type="EMBL" id="KAJ7561385.1"/>
    </source>
</evidence>
<reference evidence="2" key="1">
    <citation type="journal article" date="2024" name="Proc. Natl. Acad. Sci. U.S.A.">
        <title>Extraordinary preservation of gene collinearity over three hundred million years revealed in homosporous lycophytes.</title>
        <authorList>
            <person name="Li C."/>
            <person name="Wickell D."/>
            <person name="Kuo L.Y."/>
            <person name="Chen X."/>
            <person name="Nie B."/>
            <person name="Liao X."/>
            <person name="Peng D."/>
            <person name="Ji J."/>
            <person name="Jenkins J."/>
            <person name="Williams M."/>
            <person name="Shu S."/>
            <person name="Plott C."/>
            <person name="Barry K."/>
            <person name="Rajasekar S."/>
            <person name="Grimwood J."/>
            <person name="Han X."/>
            <person name="Sun S."/>
            <person name="Hou Z."/>
            <person name="He W."/>
            <person name="Dai G."/>
            <person name="Sun C."/>
            <person name="Schmutz J."/>
            <person name="Leebens-Mack J.H."/>
            <person name="Li F.W."/>
            <person name="Wang L."/>
        </authorList>
    </citation>
    <scope>NUCLEOTIDE SEQUENCE [LARGE SCALE GENOMIC DNA]</scope>
    <source>
        <strain evidence="2">cv. PW_Plant_1</strain>
    </source>
</reference>
<keyword evidence="2" id="KW-1185">Reference proteome</keyword>
<protein>
    <submittedName>
        <fullName evidence="1">Uncharacterized protein</fullName>
    </submittedName>
</protein>
<evidence type="ECO:0000313" key="2">
    <source>
        <dbReference type="Proteomes" id="UP001162992"/>
    </source>
</evidence>
<gene>
    <name evidence="1" type="ORF">O6H91_03G026400</name>
</gene>
<accession>A0ACC2E4U6</accession>
<sequence>MLLDGMWPDSLISFAHDFPCFLMPGFEALERYHSLSSTAGVTLSREYKMGGRLLCQKLPSTFIPRPPALMTCSPFFPRKTSASSGNIFCSRTKKVQFAQFATAQAATGNDGGRIDEARSQTIPVAGVGGSGGDSKGGVEVARRRDAEAPARRSRSKDAFSSLSPLGVFADFWDPFTTTSRNLRQMIETMEHLFGDVIQRTPWDVIETDDAYTLRVDMPGLSKEEVKIYMEDNELVISGEHKSDDEGSYAVYSTRVLLPKDAQLDQIKAEFRNGVLNVVVPKVKSDKKDVKEIPVS</sequence>
<comment type="caution">
    <text evidence="1">The sequence shown here is derived from an EMBL/GenBank/DDBJ whole genome shotgun (WGS) entry which is preliminary data.</text>
</comment>
<proteinExistence type="predicted"/>
<dbReference type="Proteomes" id="UP001162992">
    <property type="component" value="Chromosome 3"/>
</dbReference>